<protein>
    <recommendedName>
        <fullName evidence="3">Primosomal protein N' (Replication factor Y)-superfamily II helicase</fullName>
    </recommendedName>
</protein>
<evidence type="ECO:0000313" key="2">
    <source>
        <dbReference type="Proteomes" id="UP000245138"/>
    </source>
</evidence>
<dbReference type="InterPro" id="IPR029037">
    <property type="entry name" value="DUF1407/YfgJ-like_sf"/>
</dbReference>
<organism evidence="1 2">
    <name type="scientific">Brenneria roseae subsp. americana</name>
    <dbReference type="NCBI Taxonomy" id="1508507"/>
    <lineage>
        <taxon>Bacteria</taxon>
        <taxon>Pseudomonadati</taxon>
        <taxon>Pseudomonadota</taxon>
        <taxon>Gammaproteobacteria</taxon>
        <taxon>Enterobacterales</taxon>
        <taxon>Pectobacteriaceae</taxon>
        <taxon>Brenneria</taxon>
    </lineage>
</organism>
<dbReference type="Pfam" id="PF07191">
    <property type="entry name" value="Zn_ribbon_6"/>
    <property type="match status" value="1"/>
</dbReference>
<dbReference type="Proteomes" id="UP000245138">
    <property type="component" value="Unassembled WGS sequence"/>
</dbReference>
<gene>
    <name evidence="1" type="ORF">B4923_14365</name>
</gene>
<proteinExistence type="predicted"/>
<dbReference type="EMBL" id="QDKJ01000011">
    <property type="protein sequence ID" value="PWC11078.1"/>
    <property type="molecule type" value="Genomic_DNA"/>
</dbReference>
<dbReference type="RefSeq" id="WP_109055052.1">
    <property type="nucleotide sequence ID" value="NZ_QDKJ01000011.1"/>
</dbReference>
<dbReference type="Gene3D" id="2.10.290.10">
    <property type="entry name" value="YfgJ-like"/>
    <property type="match status" value="1"/>
</dbReference>
<keyword evidence="2" id="KW-1185">Reference proteome</keyword>
<dbReference type="AlphaFoldDB" id="A0A2U1TNV2"/>
<reference evidence="1 2" key="1">
    <citation type="submission" date="2018-04" db="EMBL/GenBank/DDBJ databases">
        <title>Brenneria corticis sp.nov.</title>
        <authorList>
            <person name="Li Y."/>
        </authorList>
    </citation>
    <scope>NUCLEOTIDE SEQUENCE [LARGE SCALE GENOMIC DNA]</scope>
    <source>
        <strain evidence="1 2">LMG 27715</strain>
    </source>
</reference>
<dbReference type="InterPro" id="IPR010807">
    <property type="entry name" value="YfgJ-like"/>
</dbReference>
<sequence>MEAMCPHCNSIMNWQNGDTFQCSACQQRYLREANCPECKHSLQVLKACGAVDYLCQQHGLISKKRVLFSYLPVDPASL</sequence>
<evidence type="ECO:0000313" key="1">
    <source>
        <dbReference type="EMBL" id="PWC11078.1"/>
    </source>
</evidence>
<accession>A0A2U1TNV2</accession>
<evidence type="ECO:0008006" key="3">
    <source>
        <dbReference type="Google" id="ProtNLM"/>
    </source>
</evidence>
<name>A0A2U1TNV2_9GAMM</name>
<comment type="caution">
    <text evidence="1">The sequence shown here is derived from an EMBL/GenBank/DDBJ whole genome shotgun (WGS) entry which is preliminary data.</text>
</comment>
<dbReference type="SUPFAM" id="SSF161187">
    <property type="entry name" value="YfgJ-like"/>
    <property type="match status" value="1"/>
</dbReference>
<dbReference type="OrthoDB" id="5405751at2"/>